<proteinExistence type="predicted"/>
<feature type="transmembrane region" description="Helical" evidence="1">
    <location>
        <begin position="6"/>
        <end position="26"/>
    </location>
</feature>
<dbReference type="RefSeq" id="WP_154212512.1">
    <property type="nucleotide sequence ID" value="NZ_CP081925.1"/>
</dbReference>
<organism evidence="2 3">
    <name type="scientific">Riemerella anatipestifer</name>
    <name type="common">Moraxella anatipestifer</name>
    <dbReference type="NCBI Taxonomy" id="34085"/>
    <lineage>
        <taxon>Bacteria</taxon>
        <taxon>Pseudomonadati</taxon>
        <taxon>Bacteroidota</taxon>
        <taxon>Flavobacteriia</taxon>
        <taxon>Flavobacteriales</taxon>
        <taxon>Weeksellaceae</taxon>
        <taxon>Riemerella</taxon>
    </lineage>
</organism>
<evidence type="ECO:0000313" key="2">
    <source>
        <dbReference type="EMBL" id="MCW0524268.1"/>
    </source>
</evidence>
<accession>A0AAP3AQ39</accession>
<sequence length="121" mass="14188">MGFILFLIAFILYIPLTIINIIVVLVKYRKRKGYFKTINEYFKYTAIDIDRFGNRNFRALWNSTLVIRNMKYYPFGDERETVSSALGKNKLRKTLSCTGRLLAGLLDLIDKNHCVKSIREL</sequence>
<gene>
    <name evidence="2" type="ORF">OKE68_08080</name>
</gene>
<keyword evidence="1" id="KW-0812">Transmembrane</keyword>
<reference evidence="2" key="1">
    <citation type="submission" date="2022-10" db="EMBL/GenBank/DDBJ databases">
        <title>Sifting through the core-genome to identify putative cross-protective antigens against Riemerella anatipestifer.</title>
        <authorList>
            <person name="Zheng X."/>
            <person name="Zhang W."/>
        </authorList>
    </citation>
    <scope>NUCLEOTIDE SEQUENCE</scope>
    <source>
        <strain evidence="2">ZWRA178</strain>
    </source>
</reference>
<protein>
    <submittedName>
        <fullName evidence="2">Uncharacterized protein</fullName>
    </submittedName>
</protein>
<comment type="caution">
    <text evidence="2">The sequence shown here is derived from an EMBL/GenBank/DDBJ whole genome shotgun (WGS) entry which is preliminary data.</text>
</comment>
<name>A0AAP3AQ39_RIEAN</name>
<dbReference type="AlphaFoldDB" id="A0AAP3AQ39"/>
<evidence type="ECO:0000313" key="3">
    <source>
        <dbReference type="Proteomes" id="UP001207440"/>
    </source>
</evidence>
<keyword evidence="1" id="KW-0472">Membrane</keyword>
<evidence type="ECO:0000256" key="1">
    <source>
        <dbReference type="SAM" id="Phobius"/>
    </source>
</evidence>
<keyword evidence="1" id="KW-1133">Transmembrane helix</keyword>
<dbReference type="Proteomes" id="UP001207440">
    <property type="component" value="Unassembled WGS sequence"/>
</dbReference>
<dbReference type="EMBL" id="JAOZYT010000050">
    <property type="protein sequence ID" value="MCW0524268.1"/>
    <property type="molecule type" value="Genomic_DNA"/>
</dbReference>